<feature type="region of interest" description="Disordered" evidence="1">
    <location>
        <begin position="104"/>
        <end position="125"/>
    </location>
</feature>
<organism evidence="2 3">
    <name type="scientific">Aldrovandia affinis</name>
    <dbReference type="NCBI Taxonomy" id="143900"/>
    <lineage>
        <taxon>Eukaryota</taxon>
        <taxon>Metazoa</taxon>
        <taxon>Chordata</taxon>
        <taxon>Craniata</taxon>
        <taxon>Vertebrata</taxon>
        <taxon>Euteleostomi</taxon>
        <taxon>Actinopterygii</taxon>
        <taxon>Neopterygii</taxon>
        <taxon>Teleostei</taxon>
        <taxon>Notacanthiformes</taxon>
        <taxon>Halosauridae</taxon>
        <taxon>Aldrovandia</taxon>
    </lineage>
</organism>
<evidence type="ECO:0000256" key="1">
    <source>
        <dbReference type="SAM" id="MobiDB-lite"/>
    </source>
</evidence>
<reference evidence="2" key="1">
    <citation type="journal article" date="2023" name="Science">
        <title>Genome structures resolve the early diversification of teleost fishes.</title>
        <authorList>
            <person name="Parey E."/>
            <person name="Louis A."/>
            <person name="Montfort J."/>
            <person name="Bouchez O."/>
            <person name="Roques C."/>
            <person name="Iampietro C."/>
            <person name="Lluch J."/>
            <person name="Castinel A."/>
            <person name="Donnadieu C."/>
            <person name="Desvignes T."/>
            <person name="Floi Bucao C."/>
            <person name="Jouanno E."/>
            <person name="Wen M."/>
            <person name="Mejri S."/>
            <person name="Dirks R."/>
            <person name="Jansen H."/>
            <person name="Henkel C."/>
            <person name="Chen W.J."/>
            <person name="Zahm M."/>
            <person name="Cabau C."/>
            <person name="Klopp C."/>
            <person name="Thompson A.W."/>
            <person name="Robinson-Rechavi M."/>
            <person name="Braasch I."/>
            <person name="Lecointre G."/>
            <person name="Bobe J."/>
            <person name="Postlethwait J.H."/>
            <person name="Berthelot C."/>
            <person name="Roest Crollius H."/>
            <person name="Guiguen Y."/>
        </authorList>
    </citation>
    <scope>NUCLEOTIDE SEQUENCE</scope>
    <source>
        <strain evidence="2">NC1722</strain>
    </source>
</reference>
<dbReference type="EMBL" id="JAINUG010000326">
    <property type="protein sequence ID" value="KAJ8378252.1"/>
    <property type="molecule type" value="Genomic_DNA"/>
</dbReference>
<proteinExistence type="predicted"/>
<protein>
    <submittedName>
        <fullName evidence="2">Uncharacterized protein</fullName>
    </submittedName>
</protein>
<dbReference type="AlphaFoldDB" id="A0AAD7RDI4"/>
<keyword evidence="3" id="KW-1185">Reference proteome</keyword>
<evidence type="ECO:0000313" key="3">
    <source>
        <dbReference type="Proteomes" id="UP001221898"/>
    </source>
</evidence>
<evidence type="ECO:0000313" key="2">
    <source>
        <dbReference type="EMBL" id="KAJ8378252.1"/>
    </source>
</evidence>
<comment type="caution">
    <text evidence="2">The sequence shown here is derived from an EMBL/GenBank/DDBJ whole genome shotgun (WGS) entry which is preliminary data.</text>
</comment>
<gene>
    <name evidence="2" type="ORF">AAFF_G00244560</name>
</gene>
<accession>A0AAD7RDI4</accession>
<sequence length="125" mass="13011">MQTVTKRKTIASCIATLRLGRTGLPGIDSLGTVADQNPNRNRKLPRCHCTCRAASVIAFRARARTKPCACCREQQCDRGASAWALISVPRSGAARGTGIRIFHGEGSASGGASCSPAARGAARAS</sequence>
<name>A0AAD7RDI4_9TELE</name>
<dbReference type="Proteomes" id="UP001221898">
    <property type="component" value="Unassembled WGS sequence"/>
</dbReference>